<keyword evidence="3" id="KW-1185">Reference proteome</keyword>
<evidence type="ECO:0008006" key="4">
    <source>
        <dbReference type="Google" id="ProtNLM"/>
    </source>
</evidence>
<feature type="non-terminal residue" evidence="2">
    <location>
        <position position="541"/>
    </location>
</feature>
<protein>
    <recommendedName>
        <fullName evidence="4">BZIP domain-containing protein</fullName>
    </recommendedName>
</protein>
<proteinExistence type="predicted"/>
<evidence type="ECO:0000313" key="2">
    <source>
        <dbReference type="EMBL" id="CAL4137515.1"/>
    </source>
</evidence>
<evidence type="ECO:0000313" key="3">
    <source>
        <dbReference type="Proteomes" id="UP001497623"/>
    </source>
</evidence>
<reference evidence="2 3" key="1">
    <citation type="submission" date="2024-05" db="EMBL/GenBank/DDBJ databases">
        <authorList>
            <person name="Wallberg A."/>
        </authorList>
    </citation>
    <scope>NUCLEOTIDE SEQUENCE [LARGE SCALE GENOMIC DNA]</scope>
</reference>
<sequence length="541" mass="62249">MDLFQDSEGDHITIHGMQNSSYGTKIISNNSFLNNFSSSTDKTKPEKYADITAIPQNEKDTLLSLDEEEQNRIVNDMIEEQYSSPDHSAVENIQQNIFQEQVQLLESYNGIIDLPQDAQIQVICSPVDNKKTSDVKCQQFHKSQHLLPWLSEEYTKLIHPSKHCHVVTKKKKKQSKVNQHTNHTTMLPNDILNTDILGTDGGYPNNKCNLSEKEDTHVKTISLAQESKEVKNVHKKSKVSITRGRDVQKGSLQFTKVIPNKHKEHNPHNAFTASSFSSTEIINPKYNETIKMTHPNISMHPLQIQNELCEVKHLREDPSKISNEYIIIPQFPSIPVISSGEILETTKCKDIDNQKTDQNFMIQELQKMVPPSIYPQQSLKTFDNGNVLLVAPLRANVENHKRKIVKSKEKVFNIKSDIQVSCGEIELKDTAAVNLNDSYMYESISKQSINDTQNDTNNDFTRKRKNSDDSIKGQEKKKWQLEDEFSDEEEEKKRVNAIKAKEHREKKKEEIKAIKIENVQWQLKYKELEAENKQLKANIEM</sequence>
<dbReference type="Proteomes" id="UP001497623">
    <property type="component" value="Unassembled WGS sequence"/>
</dbReference>
<feature type="compositionally biased region" description="Low complexity" evidence="1">
    <location>
        <begin position="450"/>
        <end position="459"/>
    </location>
</feature>
<gene>
    <name evidence="2" type="ORF">MNOR_LOCUS28101</name>
</gene>
<feature type="compositionally biased region" description="Basic and acidic residues" evidence="1">
    <location>
        <begin position="466"/>
        <end position="481"/>
    </location>
</feature>
<evidence type="ECO:0000256" key="1">
    <source>
        <dbReference type="SAM" id="MobiDB-lite"/>
    </source>
</evidence>
<name>A0AAV2RQA6_MEGNR</name>
<organism evidence="2 3">
    <name type="scientific">Meganyctiphanes norvegica</name>
    <name type="common">Northern krill</name>
    <name type="synonym">Thysanopoda norvegica</name>
    <dbReference type="NCBI Taxonomy" id="48144"/>
    <lineage>
        <taxon>Eukaryota</taxon>
        <taxon>Metazoa</taxon>
        <taxon>Ecdysozoa</taxon>
        <taxon>Arthropoda</taxon>
        <taxon>Crustacea</taxon>
        <taxon>Multicrustacea</taxon>
        <taxon>Malacostraca</taxon>
        <taxon>Eumalacostraca</taxon>
        <taxon>Eucarida</taxon>
        <taxon>Euphausiacea</taxon>
        <taxon>Euphausiidae</taxon>
        <taxon>Meganyctiphanes</taxon>
    </lineage>
</organism>
<feature type="region of interest" description="Disordered" evidence="1">
    <location>
        <begin position="446"/>
        <end position="494"/>
    </location>
</feature>
<dbReference type="AlphaFoldDB" id="A0AAV2RQA6"/>
<accession>A0AAV2RQA6</accession>
<comment type="caution">
    <text evidence="2">The sequence shown here is derived from an EMBL/GenBank/DDBJ whole genome shotgun (WGS) entry which is preliminary data.</text>
</comment>
<dbReference type="EMBL" id="CAXKWB010030419">
    <property type="protein sequence ID" value="CAL4137515.1"/>
    <property type="molecule type" value="Genomic_DNA"/>
</dbReference>